<comment type="caution">
    <text evidence="1">The sequence shown here is derived from an EMBL/GenBank/DDBJ whole genome shotgun (WGS) entry which is preliminary data.</text>
</comment>
<protein>
    <submittedName>
        <fullName evidence="1">Uncharacterized protein</fullName>
    </submittedName>
</protein>
<dbReference type="Proteomes" id="UP000546173">
    <property type="component" value="Unassembled WGS sequence"/>
</dbReference>
<keyword evidence="2" id="KW-1185">Reference proteome</keyword>
<evidence type="ECO:0000313" key="2">
    <source>
        <dbReference type="Proteomes" id="UP000546173"/>
    </source>
</evidence>
<evidence type="ECO:0000313" key="1">
    <source>
        <dbReference type="EMBL" id="MBC2676873.1"/>
    </source>
</evidence>
<gene>
    <name evidence="1" type="ORF">H7993_00560</name>
</gene>
<dbReference type="RefSeq" id="WP_185793065.1">
    <property type="nucleotide sequence ID" value="NZ_JACMYH010000001.1"/>
</dbReference>
<dbReference type="EMBL" id="JACMYH010000001">
    <property type="protein sequence ID" value="MBC2676873.1"/>
    <property type="molecule type" value="Genomic_DNA"/>
</dbReference>
<organism evidence="1 2">
    <name type="scientific">Pseudomonas baltica</name>
    <dbReference type="NCBI Taxonomy" id="2762576"/>
    <lineage>
        <taxon>Bacteria</taxon>
        <taxon>Pseudomonadati</taxon>
        <taxon>Pseudomonadota</taxon>
        <taxon>Gammaproteobacteria</taxon>
        <taxon>Pseudomonadales</taxon>
        <taxon>Pseudomonadaceae</taxon>
        <taxon>Pseudomonas</taxon>
    </lineage>
</organism>
<dbReference type="AlphaFoldDB" id="A0A7X1KRR4"/>
<reference evidence="1 2" key="1">
    <citation type="submission" date="2020-08" db="EMBL/GenBank/DDBJ databases">
        <title>Pseudomonas sp. nov.</title>
        <authorList>
            <person name="Gieschler S."/>
            <person name="Fiedler G."/>
            <person name="Brinks E."/>
            <person name="Boehnlein C."/>
            <person name="Franz C.M.A.P."/>
            <person name="Kabisch J."/>
        </authorList>
    </citation>
    <scope>NUCLEOTIDE SEQUENCE [LARGE SCALE GENOMIC DNA]</scope>
    <source>
        <strain evidence="1 2">MBT-2</strain>
    </source>
</reference>
<sequence>MPKISVITTVATVFEVPEGLTIEQVRNHALQGLSEMDELTDSIVAHQDSSVNQAYLGDAVSLALSVENVIAEGIAHPTNPAQ</sequence>
<name>A0A7X1KRR4_9PSED</name>
<accession>A0A7X1KRR4</accession>
<proteinExistence type="predicted"/>